<keyword evidence="3" id="KW-1185">Reference proteome</keyword>
<sequence>MFGEDLTQESQSVELLTEGHSRVDRSGNQQLTTLESRDTDTDSISGDNRDS</sequence>
<evidence type="ECO:0000256" key="1">
    <source>
        <dbReference type="SAM" id="MobiDB-lite"/>
    </source>
</evidence>
<name>A0A9D4IAQ0_DREPO</name>
<protein>
    <submittedName>
        <fullName evidence="2">Uncharacterized protein</fullName>
    </submittedName>
</protein>
<evidence type="ECO:0000313" key="2">
    <source>
        <dbReference type="EMBL" id="KAH3754630.1"/>
    </source>
</evidence>
<dbReference type="EMBL" id="JAIWYP010000010">
    <property type="protein sequence ID" value="KAH3754630.1"/>
    <property type="molecule type" value="Genomic_DNA"/>
</dbReference>
<feature type="region of interest" description="Disordered" evidence="1">
    <location>
        <begin position="1"/>
        <end position="51"/>
    </location>
</feature>
<reference evidence="2" key="1">
    <citation type="journal article" date="2019" name="bioRxiv">
        <title>The Genome of the Zebra Mussel, Dreissena polymorpha: A Resource for Invasive Species Research.</title>
        <authorList>
            <person name="McCartney M.A."/>
            <person name="Auch B."/>
            <person name="Kono T."/>
            <person name="Mallez S."/>
            <person name="Zhang Y."/>
            <person name="Obille A."/>
            <person name="Becker A."/>
            <person name="Abrahante J.E."/>
            <person name="Garbe J."/>
            <person name="Badalamenti J.P."/>
            <person name="Herman A."/>
            <person name="Mangelson H."/>
            <person name="Liachko I."/>
            <person name="Sullivan S."/>
            <person name="Sone E.D."/>
            <person name="Koren S."/>
            <person name="Silverstein K.A.T."/>
            <person name="Beckman K.B."/>
            <person name="Gohl D.M."/>
        </authorList>
    </citation>
    <scope>NUCLEOTIDE SEQUENCE</scope>
    <source>
        <strain evidence="2">Duluth1</strain>
        <tissue evidence="2">Whole animal</tissue>
    </source>
</reference>
<evidence type="ECO:0000313" key="3">
    <source>
        <dbReference type="Proteomes" id="UP000828390"/>
    </source>
</evidence>
<gene>
    <name evidence="2" type="ORF">DPMN_189310</name>
</gene>
<feature type="compositionally biased region" description="Polar residues" evidence="1">
    <location>
        <begin position="42"/>
        <end position="51"/>
    </location>
</feature>
<comment type="caution">
    <text evidence="2">The sequence shown here is derived from an EMBL/GenBank/DDBJ whole genome shotgun (WGS) entry which is preliminary data.</text>
</comment>
<organism evidence="2 3">
    <name type="scientific">Dreissena polymorpha</name>
    <name type="common">Zebra mussel</name>
    <name type="synonym">Mytilus polymorpha</name>
    <dbReference type="NCBI Taxonomy" id="45954"/>
    <lineage>
        <taxon>Eukaryota</taxon>
        <taxon>Metazoa</taxon>
        <taxon>Spiralia</taxon>
        <taxon>Lophotrochozoa</taxon>
        <taxon>Mollusca</taxon>
        <taxon>Bivalvia</taxon>
        <taxon>Autobranchia</taxon>
        <taxon>Heteroconchia</taxon>
        <taxon>Euheterodonta</taxon>
        <taxon>Imparidentia</taxon>
        <taxon>Neoheterodontei</taxon>
        <taxon>Myida</taxon>
        <taxon>Dreissenoidea</taxon>
        <taxon>Dreissenidae</taxon>
        <taxon>Dreissena</taxon>
    </lineage>
</organism>
<proteinExistence type="predicted"/>
<accession>A0A9D4IAQ0</accession>
<dbReference type="AlphaFoldDB" id="A0A9D4IAQ0"/>
<dbReference type="Proteomes" id="UP000828390">
    <property type="component" value="Unassembled WGS sequence"/>
</dbReference>
<reference evidence="2" key="2">
    <citation type="submission" date="2020-11" db="EMBL/GenBank/DDBJ databases">
        <authorList>
            <person name="McCartney M.A."/>
            <person name="Auch B."/>
            <person name="Kono T."/>
            <person name="Mallez S."/>
            <person name="Becker A."/>
            <person name="Gohl D.M."/>
            <person name="Silverstein K.A.T."/>
            <person name="Koren S."/>
            <person name="Bechman K.B."/>
            <person name="Herman A."/>
            <person name="Abrahante J.E."/>
            <person name="Garbe J."/>
        </authorList>
    </citation>
    <scope>NUCLEOTIDE SEQUENCE</scope>
    <source>
        <strain evidence="2">Duluth1</strain>
        <tissue evidence="2">Whole animal</tissue>
    </source>
</reference>